<keyword evidence="16" id="KW-1185">Reference proteome</keyword>
<evidence type="ECO:0000256" key="12">
    <source>
        <dbReference type="ARBA" id="ARBA00032116"/>
    </source>
</evidence>
<comment type="similarity">
    <text evidence="5">Belongs to the OHCU decarboxylase family.</text>
</comment>
<dbReference type="GO" id="GO:0051997">
    <property type="term" value="F:2-oxo-4-hydroxy-4-carboxy-5-ureidoimidazoline decarboxylase activity"/>
    <property type="evidence" value="ECO:0007669"/>
    <property type="project" value="UniProtKB-EC"/>
</dbReference>
<dbReference type="AlphaFoldDB" id="A0A9Q1DXB0"/>
<dbReference type="PANTHER" id="PTHR43466:SF1">
    <property type="entry name" value="2-OXO-4-HYDROXY-4-CARBOXY-5-UREIDOIMIDAZOLINE DECARBOXYLASE-RELATED"/>
    <property type="match status" value="1"/>
</dbReference>
<dbReference type="GO" id="GO:0006144">
    <property type="term" value="P:purine nucleobase metabolic process"/>
    <property type="evidence" value="ECO:0007669"/>
    <property type="project" value="UniProtKB-KW"/>
</dbReference>
<feature type="domain" description="Oxo-4-hydroxy-4-carboxy-5-ureidoimidazoline decarboxylase" evidence="14">
    <location>
        <begin position="7"/>
        <end position="163"/>
    </location>
</feature>
<keyword evidence="9" id="KW-0576">Peroxisome</keyword>
<evidence type="ECO:0000313" key="16">
    <source>
        <dbReference type="Proteomes" id="UP001152803"/>
    </source>
</evidence>
<keyword evidence="7" id="KW-0659">Purine metabolism</keyword>
<proteinExistence type="inferred from homology"/>
<comment type="pathway">
    <text evidence="4">Purine metabolism; urate degradation; (S)-allantoin from urate: step 3/3.</text>
</comment>
<dbReference type="FunFam" id="1.10.3330.10:FF:000001">
    <property type="entry name" value="2-oxo-4-hydroxy-4-carboxy-5-ureidoimidazoline decarboxylase"/>
    <property type="match status" value="1"/>
</dbReference>
<evidence type="ECO:0000256" key="5">
    <source>
        <dbReference type="ARBA" id="ARBA00005793"/>
    </source>
</evidence>
<evidence type="ECO:0000256" key="7">
    <source>
        <dbReference type="ARBA" id="ARBA00022631"/>
    </source>
</evidence>
<evidence type="ECO:0000256" key="3">
    <source>
        <dbReference type="ARBA" id="ARBA00004275"/>
    </source>
</evidence>
<sequence>MDVSAVNSLSFEEFVEIFGNVVEKCPLVAAAVWSQRPFTSLGDIEAAIADFIDGLSDSGKEGILRCHPDLAGRDVQRGTLTPESQAEQSQAGLTQLEPEELAQIGALNAQYKQRFGFPFVICARMNDRPAILAQLSQRLGNKPAHELLGAIQEVKRICNLRLQALVRPILPAPAQLSSTPPKL</sequence>
<dbReference type="EC" id="4.1.1.97" evidence="6"/>
<dbReference type="GO" id="GO:0005777">
    <property type="term" value="C:peroxisome"/>
    <property type="evidence" value="ECO:0007669"/>
    <property type="project" value="UniProtKB-SubCell"/>
</dbReference>
<evidence type="ECO:0000256" key="9">
    <source>
        <dbReference type="ARBA" id="ARBA00023140"/>
    </source>
</evidence>
<dbReference type="SUPFAM" id="SSF158694">
    <property type="entry name" value="UraD-Like"/>
    <property type="match status" value="1"/>
</dbReference>
<organism evidence="15 16">
    <name type="scientific">Conger conger</name>
    <name type="common">Conger eel</name>
    <name type="synonym">Muraena conger</name>
    <dbReference type="NCBI Taxonomy" id="82655"/>
    <lineage>
        <taxon>Eukaryota</taxon>
        <taxon>Metazoa</taxon>
        <taxon>Chordata</taxon>
        <taxon>Craniata</taxon>
        <taxon>Vertebrata</taxon>
        <taxon>Euteleostomi</taxon>
        <taxon>Actinopterygii</taxon>
        <taxon>Neopterygii</taxon>
        <taxon>Teleostei</taxon>
        <taxon>Anguilliformes</taxon>
        <taxon>Congridae</taxon>
        <taxon>Conger</taxon>
    </lineage>
</organism>
<evidence type="ECO:0000256" key="2">
    <source>
        <dbReference type="ARBA" id="ARBA00002506"/>
    </source>
</evidence>
<reference evidence="15" key="1">
    <citation type="journal article" date="2023" name="Science">
        <title>Genome structures resolve the early diversification of teleost fishes.</title>
        <authorList>
            <person name="Parey E."/>
            <person name="Louis A."/>
            <person name="Montfort J."/>
            <person name="Bouchez O."/>
            <person name="Roques C."/>
            <person name="Iampietro C."/>
            <person name="Lluch J."/>
            <person name="Castinel A."/>
            <person name="Donnadieu C."/>
            <person name="Desvignes T."/>
            <person name="Floi Bucao C."/>
            <person name="Jouanno E."/>
            <person name="Wen M."/>
            <person name="Mejri S."/>
            <person name="Dirks R."/>
            <person name="Jansen H."/>
            <person name="Henkel C."/>
            <person name="Chen W.J."/>
            <person name="Zahm M."/>
            <person name="Cabau C."/>
            <person name="Klopp C."/>
            <person name="Thompson A.W."/>
            <person name="Robinson-Rechavi M."/>
            <person name="Braasch I."/>
            <person name="Lecointre G."/>
            <person name="Bobe J."/>
            <person name="Postlethwait J.H."/>
            <person name="Berthelot C."/>
            <person name="Roest Crollius H."/>
            <person name="Guiguen Y."/>
        </authorList>
    </citation>
    <scope>NUCLEOTIDE SEQUENCE</scope>
    <source>
        <strain evidence="15">Concon-B</strain>
    </source>
</reference>
<dbReference type="Pfam" id="PF09349">
    <property type="entry name" value="OHCU_decarbox"/>
    <property type="match status" value="1"/>
</dbReference>
<evidence type="ECO:0000256" key="13">
    <source>
        <dbReference type="ARBA" id="ARBA00071134"/>
    </source>
</evidence>
<dbReference type="PANTHER" id="PTHR43466">
    <property type="entry name" value="2-OXO-4-HYDROXY-4-CARBOXY-5-UREIDOIMIDAZOLINE DECARBOXYLASE-RELATED"/>
    <property type="match status" value="1"/>
</dbReference>
<evidence type="ECO:0000256" key="4">
    <source>
        <dbReference type="ARBA" id="ARBA00004754"/>
    </source>
</evidence>
<comment type="function">
    <text evidence="2">Catalyzes the stereoselective decarboxylation of 2-oxo-4-hydroxy-4-carboxy-5-ureidoimidazoline (OHCU) to (S)-allantoin.</text>
</comment>
<dbReference type="NCBIfam" id="TIGR03164">
    <property type="entry name" value="UHCUDC"/>
    <property type="match status" value="1"/>
</dbReference>
<keyword evidence="8" id="KW-0210">Decarboxylase</keyword>
<dbReference type="InterPro" id="IPR036778">
    <property type="entry name" value="OHCU_decarboxylase_sf"/>
</dbReference>
<dbReference type="Proteomes" id="UP001152803">
    <property type="component" value="Unassembled WGS sequence"/>
</dbReference>
<dbReference type="InterPro" id="IPR018020">
    <property type="entry name" value="OHCU_decarboxylase"/>
</dbReference>
<evidence type="ECO:0000256" key="6">
    <source>
        <dbReference type="ARBA" id="ARBA00012257"/>
    </source>
</evidence>
<evidence type="ECO:0000256" key="8">
    <source>
        <dbReference type="ARBA" id="ARBA00022793"/>
    </source>
</evidence>
<gene>
    <name evidence="15" type="ORF">COCON_G00023750</name>
</gene>
<evidence type="ECO:0000313" key="15">
    <source>
        <dbReference type="EMBL" id="KAJ8283525.1"/>
    </source>
</evidence>
<comment type="caution">
    <text evidence="15">The sequence shown here is derived from an EMBL/GenBank/DDBJ whole genome shotgun (WGS) entry which is preliminary data.</text>
</comment>
<name>A0A9Q1DXB0_CONCO</name>
<dbReference type="GO" id="GO:0000255">
    <property type="term" value="P:allantoin metabolic process"/>
    <property type="evidence" value="ECO:0007669"/>
    <property type="project" value="InterPro"/>
</dbReference>
<evidence type="ECO:0000256" key="11">
    <source>
        <dbReference type="ARBA" id="ARBA00030624"/>
    </source>
</evidence>
<accession>A0A9Q1DXB0</accession>
<dbReference type="EMBL" id="JAFJMO010000002">
    <property type="protein sequence ID" value="KAJ8283525.1"/>
    <property type="molecule type" value="Genomic_DNA"/>
</dbReference>
<dbReference type="GO" id="GO:0019628">
    <property type="term" value="P:urate catabolic process"/>
    <property type="evidence" value="ECO:0007669"/>
    <property type="project" value="TreeGrafter"/>
</dbReference>
<keyword evidence="10" id="KW-0456">Lyase</keyword>
<evidence type="ECO:0000259" key="14">
    <source>
        <dbReference type="Pfam" id="PF09349"/>
    </source>
</evidence>
<dbReference type="InterPro" id="IPR017580">
    <property type="entry name" value="OHCU_decarboxylase-1"/>
</dbReference>
<protein>
    <recommendedName>
        <fullName evidence="13">2-oxo-4-hydroxy-4-carboxy-5-ureidoimidazoline decarboxylase</fullName>
        <ecNumber evidence="6">4.1.1.97</ecNumber>
    </recommendedName>
    <alternativeName>
        <fullName evidence="12">Parahox neighbor</fullName>
    </alternativeName>
    <alternativeName>
        <fullName evidence="11">Ureidoimidazoline (2-oxo-4-hydroxy-4-carboxy-5-) decarboxylase</fullName>
    </alternativeName>
</protein>
<comment type="subcellular location">
    <subcellularLocation>
        <location evidence="3">Peroxisome</location>
    </subcellularLocation>
</comment>
<evidence type="ECO:0000256" key="10">
    <source>
        <dbReference type="ARBA" id="ARBA00023239"/>
    </source>
</evidence>
<evidence type="ECO:0000256" key="1">
    <source>
        <dbReference type="ARBA" id="ARBA00001163"/>
    </source>
</evidence>
<dbReference type="Gene3D" id="1.10.3330.10">
    <property type="entry name" value="Oxo-4-hydroxy-4-carboxy-5-ureidoimidazoline decarboxylase"/>
    <property type="match status" value="1"/>
</dbReference>
<comment type="catalytic activity">
    <reaction evidence="1">
        <text>5-hydroxy-2-oxo-4-ureido-2,5-dihydro-1H-imidazole-5-carboxylate + H(+) = (S)-allantoin + CO2</text>
        <dbReference type="Rhea" id="RHEA:26301"/>
        <dbReference type="ChEBI" id="CHEBI:15378"/>
        <dbReference type="ChEBI" id="CHEBI:15678"/>
        <dbReference type="ChEBI" id="CHEBI:16526"/>
        <dbReference type="ChEBI" id="CHEBI:58639"/>
        <dbReference type="EC" id="4.1.1.97"/>
    </reaction>
</comment>
<dbReference type="OrthoDB" id="9970124at2759"/>